<gene>
    <name evidence="2" type="ORF">CLOBOL_02994</name>
</gene>
<accession>A8RRF9</accession>
<sequence length="34" mass="3357">MRQGNGVGDGVGDGVRDGIRDGEKGAAVKCVAVI</sequence>
<evidence type="ECO:0000256" key="1">
    <source>
        <dbReference type="SAM" id="MobiDB-lite"/>
    </source>
</evidence>
<evidence type="ECO:0000313" key="3">
    <source>
        <dbReference type="Proteomes" id="UP000005396"/>
    </source>
</evidence>
<organism evidence="2 3">
    <name type="scientific">Enterocloster bolteae (strain ATCC BAA-613 / DSM 15670 / CCUG 46953 / JCM 12243 / WAL 16351)</name>
    <name type="common">Clostridium bolteae</name>
    <dbReference type="NCBI Taxonomy" id="411902"/>
    <lineage>
        <taxon>Bacteria</taxon>
        <taxon>Bacillati</taxon>
        <taxon>Bacillota</taxon>
        <taxon>Clostridia</taxon>
        <taxon>Lachnospirales</taxon>
        <taxon>Lachnospiraceae</taxon>
        <taxon>Enterocloster</taxon>
    </lineage>
</organism>
<feature type="region of interest" description="Disordered" evidence="1">
    <location>
        <begin position="1"/>
        <end position="20"/>
    </location>
</feature>
<name>A8RRF9_ENTBW</name>
<comment type="caution">
    <text evidence="2">The sequence shown here is derived from an EMBL/GenBank/DDBJ whole genome shotgun (WGS) entry which is preliminary data.</text>
</comment>
<dbReference type="PaxDb" id="411902-CLOBOL_02994"/>
<dbReference type="EMBL" id="ABCC02000028">
    <property type="protein sequence ID" value="EDP16660.1"/>
    <property type="molecule type" value="Genomic_DNA"/>
</dbReference>
<dbReference type="HOGENOM" id="CLU_3372954_0_0_9"/>
<dbReference type="AlphaFoldDB" id="A8RRF9"/>
<reference evidence="2 3" key="1">
    <citation type="submission" date="2007-08" db="EMBL/GenBank/DDBJ databases">
        <authorList>
            <person name="Fulton L."/>
            <person name="Clifton S."/>
            <person name="Fulton B."/>
            <person name="Xu J."/>
            <person name="Minx P."/>
            <person name="Pepin K.H."/>
            <person name="Johnson M."/>
            <person name="Thiruvilangam P."/>
            <person name="Bhonagiri V."/>
            <person name="Nash W.E."/>
            <person name="Mardis E.R."/>
            <person name="Wilson R.K."/>
        </authorList>
    </citation>
    <scope>NUCLEOTIDE SEQUENCE [LARGE SCALE GENOMIC DNA]</scope>
    <source>
        <strain evidence="3">ATCC BAA-613 / DSM 15670 / CCUG 46953 / JCM 12243 / WAL 16351</strain>
    </source>
</reference>
<proteinExistence type="predicted"/>
<feature type="compositionally biased region" description="Gly residues" evidence="1">
    <location>
        <begin position="1"/>
        <end position="13"/>
    </location>
</feature>
<evidence type="ECO:0000313" key="2">
    <source>
        <dbReference type="EMBL" id="EDP16660.1"/>
    </source>
</evidence>
<protein>
    <submittedName>
        <fullName evidence="2">Uncharacterized protein</fullName>
    </submittedName>
</protein>
<dbReference type="Proteomes" id="UP000005396">
    <property type="component" value="Unassembled WGS sequence"/>
</dbReference>
<reference evidence="2 3" key="2">
    <citation type="submission" date="2007-09" db="EMBL/GenBank/DDBJ databases">
        <title>Draft genome sequence of Clostridium bolteae (ATCC BAA-613).</title>
        <authorList>
            <person name="Sudarsanam P."/>
            <person name="Ley R."/>
            <person name="Guruge J."/>
            <person name="Turnbaugh P.J."/>
            <person name="Mahowald M."/>
            <person name="Liep D."/>
            <person name="Gordon J."/>
        </authorList>
    </citation>
    <scope>NUCLEOTIDE SEQUENCE [LARGE SCALE GENOMIC DNA]</scope>
    <source>
        <strain evidence="3">ATCC BAA-613 / DSM 15670 / CCUG 46953 / JCM 12243 / WAL 16351</strain>
    </source>
</reference>